<dbReference type="EMBL" id="MN739981">
    <property type="protein sequence ID" value="QHT81323.1"/>
    <property type="molecule type" value="Genomic_DNA"/>
</dbReference>
<sequence>MNLSIIQQVTTALEPKRNIIAFNGISIPLIICNDHIKTVYSYLITVVPDIFTYTTTTELRANHLNYSLRITCNISQISVERILTSLLSVHKCDIPLVYLEFIDIHTKIKQIPVNKFYKCKYNIYYNPLSFRQPDDTIRDKLEEYIKEIAVNYENFCFIGGECVLFSKIIEKNNGYQYKNAHFFTDMESIYLDMQTNIVINQKNIKASLINYNKFELANCVNGFFADMRYCTIINTSKYGIGAHLAKELCKSLTTRIIIVSCNCKSLDIDIDSLFEGGYTVKSHRIIHTNYEVSFTILESVLE</sequence>
<dbReference type="Gene3D" id="3.40.50.150">
    <property type="entry name" value="Vaccinia Virus protein VP39"/>
    <property type="match status" value="1"/>
</dbReference>
<evidence type="ECO:0000313" key="1">
    <source>
        <dbReference type="EMBL" id="QHT81323.1"/>
    </source>
</evidence>
<name>A0A6C0HN06_9ZZZZ</name>
<dbReference type="InterPro" id="IPR029063">
    <property type="entry name" value="SAM-dependent_MTases_sf"/>
</dbReference>
<dbReference type="AlphaFoldDB" id="A0A6C0HN06"/>
<protein>
    <submittedName>
        <fullName evidence="1">Uncharacterized protein</fullName>
    </submittedName>
</protein>
<proteinExistence type="predicted"/>
<organism evidence="1">
    <name type="scientific">viral metagenome</name>
    <dbReference type="NCBI Taxonomy" id="1070528"/>
    <lineage>
        <taxon>unclassified sequences</taxon>
        <taxon>metagenomes</taxon>
        <taxon>organismal metagenomes</taxon>
    </lineage>
</organism>
<reference evidence="1" key="1">
    <citation type="journal article" date="2020" name="Nature">
        <title>Giant virus diversity and host interactions through global metagenomics.</title>
        <authorList>
            <person name="Schulz F."/>
            <person name="Roux S."/>
            <person name="Paez-Espino D."/>
            <person name="Jungbluth S."/>
            <person name="Walsh D.A."/>
            <person name="Denef V.J."/>
            <person name="McMahon K.D."/>
            <person name="Konstantinidis K.T."/>
            <person name="Eloe-Fadrosh E.A."/>
            <person name="Kyrpides N.C."/>
            <person name="Woyke T."/>
        </authorList>
    </citation>
    <scope>NUCLEOTIDE SEQUENCE</scope>
    <source>
        <strain evidence="1">GVMAG-M-3300023184-13</strain>
    </source>
</reference>
<accession>A0A6C0HN06</accession>